<sequence length="181" mass="20828">MGFEQWIHEFQGIYNEFQPEMSVNLYFLSISDEFNEPASRVHIGTESCFLQNPICRLVSIISSKPSLQRVLYLHVFEQQADKETQIHSGGHGVASAIDRFMRMWPLWPKTLDNYKSRKKDIRPEFYVDAAVYCNKWDQAGVRGGCVVSNHPLYLGNRPGVLVDADHMEKFGKKLGELSQIM</sequence>
<proteinExistence type="inferred from homology"/>
<dbReference type="InterPro" id="IPR002150">
    <property type="entry name" value="Ribosomal_bL31"/>
</dbReference>
<dbReference type="GO" id="GO:0005840">
    <property type="term" value="C:ribosome"/>
    <property type="evidence" value="ECO:0007669"/>
    <property type="project" value="InterPro"/>
</dbReference>
<dbReference type="GO" id="GO:0006412">
    <property type="term" value="P:translation"/>
    <property type="evidence" value="ECO:0007669"/>
    <property type="project" value="InterPro"/>
</dbReference>
<dbReference type="PANTHER" id="PTHR33280:SF1">
    <property type="entry name" value="LARGE RIBOSOMAL SUBUNIT PROTEIN BL31C"/>
    <property type="match status" value="1"/>
</dbReference>
<organism evidence="2">
    <name type="scientific">Salix viminalis</name>
    <name type="common">Common osier</name>
    <name type="synonym">Basket willow</name>
    <dbReference type="NCBI Taxonomy" id="40686"/>
    <lineage>
        <taxon>Eukaryota</taxon>
        <taxon>Viridiplantae</taxon>
        <taxon>Streptophyta</taxon>
        <taxon>Embryophyta</taxon>
        <taxon>Tracheophyta</taxon>
        <taxon>Spermatophyta</taxon>
        <taxon>Magnoliopsida</taxon>
        <taxon>eudicotyledons</taxon>
        <taxon>Gunneridae</taxon>
        <taxon>Pentapetalae</taxon>
        <taxon>rosids</taxon>
        <taxon>fabids</taxon>
        <taxon>Malpighiales</taxon>
        <taxon>Salicaceae</taxon>
        <taxon>Saliceae</taxon>
        <taxon>Salix</taxon>
    </lineage>
</organism>
<reference evidence="2" key="1">
    <citation type="submission" date="2019-03" db="EMBL/GenBank/DDBJ databases">
        <authorList>
            <person name="Mank J."/>
            <person name="Almeida P."/>
        </authorList>
    </citation>
    <scope>NUCLEOTIDE SEQUENCE</scope>
    <source>
        <strain evidence="2">78183</strain>
    </source>
</reference>
<dbReference type="EMBL" id="CAADRP010000745">
    <property type="protein sequence ID" value="VFU31604.1"/>
    <property type="molecule type" value="Genomic_DNA"/>
</dbReference>
<gene>
    <name evidence="2" type="ORF">SVIM_LOCUS134123</name>
</gene>
<name>A0A6N2KTS8_SALVM</name>
<protein>
    <submittedName>
        <fullName evidence="2">Uncharacterized protein</fullName>
    </submittedName>
</protein>
<evidence type="ECO:0000256" key="1">
    <source>
        <dbReference type="ARBA" id="ARBA00009296"/>
    </source>
</evidence>
<comment type="similarity">
    <text evidence="1">Belongs to the bacterial ribosomal protein bL31 family. Type A subfamily.</text>
</comment>
<evidence type="ECO:0000313" key="2">
    <source>
        <dbReference type="EMBL" id="VFU31604.1"/>
    </source>
</evidence>
<dbReference type="GO" id="GO:0003735">
    <property type="term" value="F:structural constituent of ribosome"/>
    <property type="evidence" value="ECO:0007669"/>
    <property type="project" value="InterPro"/>
</dbReference>
<accession>A0A6N2KTS8</accession>
<dbReference type="PANTHER" id="PTHR33280">
    <property type="entry name" value="50S RIBOSOMAL PROTEIN L31, CHLOROPLASTIC"/>
    <property type="match status" value="1"/>
</dbReference>
<dbReference type="AlphaFoldDB" id="A0A6N2KTS8"/>